<proteinExistence type="inferred from homology"/>
<keyword evidence="4" id="KW-0812">Transmembrane</keyword>
<dbReference type="Proteomes" id="UP000813444">
    <property type="component" value="Unassembled WGS sequence"/>
</dbReference>
<evidence type="ECO:0000256" key="3">
    <source>
        <dbReference type="RuleBase" id="RU361235"/>
    </source>
</evidence>
<evidence type="ECO:0000256" key="4">
    <source>
        <dbReference type="SAM" id="Phobius"/>
    </source>
</evidence>
<evidence type="ECO:0000256" key="2">
    <source>
        <dbReference type="ARBA" id="ARBA00022801"/>
    </source>
</evidence>
<name>A0A8K0T2Q8_9HYPO</name>
<keyword evidence="4" id="KW-0472">Membrane</keyword>
<keyword evidence="7" id="KW-1185">Reference proteome</keyword>
<comment type="caution">
    <text evidence="6">The sequence shown here is derived from an EMBL/GenBank/DDBJ whole genome shotgun (WGS) entry which is preliminary data.</text>
</comment>
<evidence type="ECO:0000313" key="6">
    <source>
        <dbReference type="EMBL" id="KAH7328803.1"/>
    </source>
</evidence>
<organism evidence="6 7">
    <name type="scientific">Stachybotrys elegans</name>
    <dbReference type="NCBI Taxonomy" id="80388"/>
    <lineage>
        <taxon>Eukaryota</taxon>
        <taxon>Fungi</taxon>
        <taxon>Dikarya</taxon>
        <taxon>Ascomycota</taxon>
        <taxon>Pezizomycotina</taxon>
        <taxon>Sordariomycetes</taxon>
        <taxon>Hypocreomycetidae</taxon>
        <taxon>Hypocreales</taxon>
        <taxon>Stachybotryaceae</taxon>
        <taxon>Stachybotrys</taxon>
    </lineage>
</organism>
<gene>
    <name evidence="6" type="ORF">B0I35DRAFT_473474</name>
</gene>
<dbReference type="PROSITE" id="PS00941">
    <property type="entry name" value="CARBOXYLESTERASE_B_2"/>
    <property type="match status" value="1"/>
</dbReference>
<reference evidence="6" key="1">
    <citation type="journal article" date="2021" name="Nat. Commun.">
        <title>Genetic determinants of endophytism in the Arabidopsis root mycobiome.</title>
        <authorList>
            <person name="Mesny F."/>
            <person name="Miyauchi S."/>
            <person name="Thiergart T."/>
            <person name="Pickel B."/>
            <person name="Atanasova L."/>
            <person name="Karlsson M."/>
            <person name="Huettel B."/>
            <person name="Barry K.W."/>
            <person name="Haridas S."/>
            <person name="Chen C."/>
            <person name="Bauer D."/>
            <person name="Andreopoulos W."/>
            <person name="Pangilinan J."/>
            <person name="LaButti K."/>
            <person name="Riley R."/>
            <person name="Lipzen A."/>
            <person name="Clum A."/>
            <person name="Drula E."/>
            <person name="Henrissat B."/>
            <person name="Kohler A."/>
            <person name="Grigoriev I.V."/>
            <person name="Martin F.M."/>
            <person name="Hacquard S."/>
        </authorList>
    </citation>
    <scope>NUCLEOTIDE SEQUENCE</scope>
    <source>
        <strain evidence="6">MPI-CAGE-CH-0235</strain>
    </source>
</reference>
<feature type="transmembrane region" description="Helical" evidence="4">
    <location>
        <begin position="54"/>
        <end position="75"/>
    </location>
</feature>
<dbReference type="AlphaFoldDB" id="A0A8K0T2Q8"/>
<evidence type="ECO:0000313" key="7">
    <source>
        <dbReference type="Proteomes" id="UP000813444"/>
    </source>
</evidence>
<keyword evidence="2 3" id="KW-0378">Hydrolase</keyword>
<dbReference type="EMBL" id="JAGPNK010000001">
    <property type="protein sequence ID" value="KAH7328803.1"/>
    <property type="molecule type" value="Genomic_DNA"/>
</dbReference>
<feature type="domain" description="Carboxylesterase type B" evidence="5">
    <location>
        <begin position="86"/>
        <end position="601"/>
    </location>
</feature>
<dbReference type="PANTHER" id="PTHR43918">
    <property type="entry name" value="ACETYLCHOLINESTERASE"/>
    <property type="match status" value="1"/>
</dbReference>
<dbReference type="InterPro" id="IPR029058">
    <property type="entry name" value="AB_hydrolase_fold"/>
</dbReference>
<dbReference type="OrthoDB" id="408631at2759"/>
<dbReference type="InterPro" id="IPR050654">
    <property type="entry name" value="AChE-related_enzymes"/>
</dbReference>
<dbReference type="InterPro" id="IPR019819">
    <property type="entry name" value="Carboxylesterase_B_CS"/>
</dbReference>
<accession>A0A8K0T2Q8</accession>
<dbReference type="EC" id="3.1.1.-" evidence="3"/>
<comment type="similarity">
    <text evidence="1 3">Belongs to the type-B carboxylesterase/lipase family.</text>
</comment>
<dbReference type="PANTHER" id="PTHR43918:SF4">
    <property type="entry name" value="CARBOXYLIC ESTER HYDROLASE"/>
    <property type="match status" value="1"/>
</dbReference>
<dbReference type="InterPro" id="IPR002018">
    <property type="entry name" value="CarbesteraseB"/>
</dbReference>
<evidence type="ECO:0000259" key="5">
    <source>
        <dbReference type="Pfam" id="PF00135"/>
    </source>
</evidence>
<dbReference type="Gene3D" id="3.40.50.1820">
    <property type="entry name" value="alpha/beta hydrolase"/>
    <property type="match status" value="1"/>
</dbReference>
<dbReference type="GO" id="GO:0052689">
    <property type="term" value="F:carboxylic ester hydrolase activity"/>
    <property type="evidence" value="ECO:0007669"/>
    <property type="project" value="TreeGrafter"/>
</dbReference>
<protein>
    <recommendedName>
        <fullName evidence="3">Carboxylic ester hydrolase</fullName>
        <ecNumber evidence="3">3.1.1.-</ecNumber>
    </recommendedName>
</protein>
<dbReference type="Pfam" id="PF00135">
    <property type="entry name" value="COesterase"/>
    <property type="match status" value="1"/>
</dbReference>
<dbReference type="PROSITE" id="PS00122">
    <property type="entry name" value="CARBOXYLESTERASE_B_1"/>
    <property type="match status" value="1"/>
</dbReference>
<evidence type="ECO:0000256" key="1">
    <source>
        <dbReference type="ARBA" id="ARBA00005964"/>
    </source>
</evidence>
<sequence>MAPLGSPWLRRMLAHLSNLAHRHAAQGFHLRPSLNVEPPKWLLPPPSARRRRRVLSILWLSIAVVIFLFVSFGLYHRLSNEEIGPEINLGYATYRGNYLSNGISEFLGMRFAEPPLGDLRWRAPVDPKPVHGVQRAKKFGPLCLGISVDPSRYFDEDCLFVNVWAPTNATADMKLPVMVFIQGGGYTVLANGNWNGSQLVETAGRDLVFVNFNYRVGLWGFLAGEEVRRDGNLNAGLLDQAFLLQWVQTHISKFGGDPDHVIIQGISAGAGSVALHLASYGGQDRGLFVGAIAESIFFPAQPYLADLEWQYDRTIEAAGCSEADDRMSCLRNKSKKALQRINRPSPFPSQTINPLFYWTPCIDGEFLEDLPYHLFESGRFIKVPLLAGACTNEGSVFAPPNARSPRDMTNFLRINYPKLRSWKVDEIVDLYPLEPRLANKGAWFPSSSRAYGDATFICPTNNILEAYTSPNASNASNAPSHDQVPMNPSQLWSYRYNVVDQIHAANGLGVPHVFEAPAVFGPGMLPPGAVAPSYWSYNAPIVPQVMSYWLSFARTLDPNTFKRGEDPVWEPWGLDRQRLVIDLAGSLMELTPGDEMERCEYWSSLANFTRQ</sequence>
<dbReference type="SUPFAM" id="SSF53474">
    <property type="entry name" value="alpha/beta-Hydrolases"/>
    <property type="match status" value="1"/>
</dbReference>
<dbReference type="InterPro" id="IPR019826">
    <property type="entry name" value="Carboxylesterase_B_AS"/>
</dbReference>
<keyword evidence="4" id="KW-1133">Transmembrane helix</keyword>